<feature type="domain" description="GBD/FH3" evidence="4">
    <location>
        <begin position="115"/>
        <end position="492"/>
    </location>
</feature>
<dbReference type="InterPro" id="IPR010472">
    <property type="entry name" value="FH3_dom"/>
</dbReference>
<dbReference type="PANTHER" id="PTHR45725:SF1">
    <property type="entry name" value="DISHEVELLED ASSOCIATED ACTIVATOR OF MORPHOGENESIS, ISOFORM D"/>
    <property type="match status" value="1"/>
</dbReference>
<dbReference type="Gene3D" id="1.25.10.10">
    <property type="entry name" value="Leucine-rich Repeat Variant"/>
    <property type="match status" value="1"/>
</dbReference>
<evidence type="ECO:0000259" key="3">
    <source>
        <dbReference type="PROSITE" id="PS51231"/>
    </source>
</evidence>
<feature type="compositionally biased region" description="Polar residues" evidence="2">
    <location>
        <begin position="1126"/>
        <end position="1135"/>
    </location>
</feature>
<feature type="compositionally biased region" description="Pro residues" evidence="2">
    <location>
        <begin position="673"/>
        <end position="682"/>
    </location>
</feature>
<dbReference type="InterPro" id="IPR016024">
    <property type="entry name" value="ARM-type_fold"/>
</dbReference>
<dbReference type="SUPFAM" id="SSF48371">
    <property type="entry name" value="ARM repeat"/>
    <property type="match status" value="1"/>
</dbReference>
<dbReference type="Gene3D" id="1.10.238.150">
    <property type="entry name" value="Formin, FH3 diaphanous domain"/>
    <property type="match status" value="1"/>
</dbReference>
<dbReference type="FunFam" id="1.20.58.2220:FF:000009">
    <property type="entry name" value="Disheveled-associated activator of morphogenesis"/>
    <property type="match status" value="1"/>
</dbReference>
<dbReference type="PANTHER" id="PTHR45725">
    <property type="entry name" value="FORMIN HOMOLOGY 2 FAMILY MEMBER"/>
    <property type="match status" value="1"/>
</dbReference>
<dbReference type="InterPro" id="IPR014767">
    <property type="entry name" value="DAD_dom"/>
</dbReference>
<feature type="coiled-coil region" evidence="1">
    <location>
        <begin position="962"/>
        <end position="996"/>
    </location>
</feature>
<dbReference type="SMART" id="SM01140">
    <property type="entry name" value="Drf_GBD"/>
    <property type="match status" value="1"/>
</dbReference>
<evidence type="ECO:0000259" key="4">
    <source>
        <dbReference type="PROSITE" id="PS51232"/>
    </source>
</evidence>
<reference evidence="6" key="2">
    <citation type="submission" date="2017-10" db="EMBL/GenBank/DDBJ databases">
        <title>Ladona fulva Genome sequencing and assembly.</title>
        <authorList>
            <person name="Murali S."/>
            <person name="Richards S."/>
            <person name="Bandaranaike D."/>
            <person name="Bellair M."/>
            <person name="Blankenburg K."/>
            <person name="Chao H."/>
            <person name="Dinh H."/>
            <person name="Doddapaneni H."/>
            <person name="Dugan-Rocha S."/>
            <person name="Elkadiri S."/>
            <person name="Gnanaolivu R."/>
            <person name="Hernandez B."/>
            <person name="Skinner E."/>
            <person name="Javaid M."/>
            <person name="Lee S."/>
            <person name="Li M."/>
            <person name="Ming W."/>
            <person name="Munidasa M."/>
            <person name="Muniz J."/>
            <person name="Nguyen L."/>
            <person name="Hughes D."/>
            <person name="Osuji N."/>
            <person name="Pu L.-L."/>
            <person name="Puazo M."/>
            <person name="Qu C."/>
            <person name="Quiroz J."/>
            <person name="Raj R."/>
            <person name="Weissenberger G."/>
            <person name="Xin Y."/>
            <person name="Zou X."/>
            <person name="Han Y."/>
            <person name="Worley K."/>
            <person name="Muzny D."/>
            <person name="Gibbs R."/>
        </authorList>
    </citation>
    <scope>NUCLEOTIDE SEQUENCE</scope>
    <source>
        <strain evidence="6">Sampled in the wild</strain>
    </source>
</reference>
<dbReference type="PROSITE" id="PS51232">
    <property type="entry name" value="GBD_FH3"/>
    <property type="match status" value="1"/>
</dbReference>
<evidence type="ECO:0000256" key="1">
    <source>
        <dbReference type="SAM" id="Coils"/>
    </source>
</evidence>
<dbReference type="SUPFAM" id="SSF101447">
    <property type="entry name" value="Formin homology 2 domain (FH2 domain)"/>
    <property type="match status" value="1"/>
</dbReference>
<evidence type="ECO:0000313" key="6">
    <source>
        <dbReference type="EMBL" id="KAG8227858.1"/>
    </source>
</evidence>
<dbReference type="InterPro" id="IPR014768">
    <property type="entry name" value="GBD/FH3_dom"/>
</dbReference>
<dbReference type="InterPro" id="IPR015425">
    <property type="entry name" value="FH2_Formin"/>
</dbReference>
<evidence type="ECO:0008006" key="8">
    <source>
        <dbReference type="Google" id="ProtNLM"/>
    </source>
</evidence>
<evidence type="ECO:0000259" key="5">
    <source>
        <dbReference type="PROSITE" id="PS51444"/>
    </source>
</evidence>
<feature type="non-terminal residue" evidence="6">
    <location>
        <position position="1"/>
    </location>
</feature>
<feature type="compositionally biased region" description="Low complexity" evidence="2">
    <location>
        <begin position="1169"/>
        <end position="1178"/>
    </location>
</feature>
<feature type="compositionally biased region" description="Basic and acidic residues" evidence="2">
    <location>
        <begin position="1071"/>
        <end position="1093"/>
    </location>
</feature>
<dbReference type="InterPro" id="IPR042201">
    <property type="entry name" value="FH2_Formin_sf"/>
</dbReference>
<dbReference type="EMBL" id="KZ308344">
    <property type="protein sequence ID" value="KAG8227858.1"/>
    <property type="molecule type" value="Genomic_DNA"/>
</dbReference>
<feature type="domain" description="FH2" evidence="5">
    <location>
        <begin position="688"/>
        <end position="1089"/>
    </location>
</feature>
<feature type="domain" description="DAD" evidence="3">
    <location>
        <begin position="1135"/>
        <end position="1166"/>
    </location>
</feature>
<dbReference type="Proteomes" id="UP000792457">
    <property type="component" value="Unassembled WGS sequence"/>
</dbReference>
<dbReference type="SMART" id="SM00498">
    <property type="entry name" value="FH2"/>
    <property type="match status" value="1"/>
</dbReference>
<feature type="region of interest" description="Disordered" evidence="2">
    <location>
        <begin position="1071"/>
        <end position="1138"/>
    </location>
</feature>
<proteinExistence type="predicted"/>
<feature type="region of interest" description="Disordered" evidence="2">
    <location>
        <begin position="611"/>
        <end position="691"/>
    </location>
</feature>
<dbReference type="SMART" id="SM01139">
    <property type="entry name" value="Drf_FH3"/>
    <property type="match status" value="1"/>
</dbReference>
<dbReference type="InterPro" id="IPR010473">
    <property type="entry name" value="GTPase-bd"/>
</dbReference>
<dbReference type="Gene3D" id="1.20.58.2220">
    <property type="entry name" value="Formin, FH2 domain"/>
    <property type="match status" value="1"/>
</dbReference>
<dbReference type="InterPro" id="IPR051425">
    <property type="entry name" value="Formin_Homology"/>
</dbReference>
<dbReference type="OrthoDB" id="1104827at2759"/>
<dbReference type="GO" id="GO:0030838">
    <property type="term" value="P:positive regulation of actin filament polymerization"/>
    <property type="evidence" value="ECO:0007669"/>
    <property type="project" value="TreeGrafter"/>
</dbReference>
<dbReference type="Pfam" id="PF06371">
    <property type="entry name" value="Drf_GBD"/>
    <property type="match status" value="1"/>
</dbReference>
<keyword evidence="1" id="KW-0175">Coiled coil</keyword>
<gene>
    <name evidence="6" type="ORF">J437_LFUL006482</name>
</gene>
<dbReference type="PROSITE" id="PS51444">
    <property type="entry name" value="FH2"/>
    <property type="match status" value="1"/>
</dbReference>
<accession>A0A8K0K4N2</accession>
<reference evidence="6" key="1">
    <citation type="submission" date="2013-04" db="EMBL/GenBank/DDBJ databases">
        <authorList>
            <person name="Qu J."/>
            <person name="Murali S.C."/>
            <person name="Bandaranaike D."/>
            <person name="Bellair M."/>
            <person name="Blankenburg K."/>
            <person name="Chao H."/>
            <person name="Dinh H."/>
            <person name="Doddapaneni H."/>
            <person name="Downs B."/>
            <person name="Dugan-Rocha S."/>
            <person name="Elkadiri S."/>
            <person name="Gnanaolivu R.D."/>
            <person name="Hernandez B."/>
            <person name="Javaid M."/>
            <person name="Jayaseelan J.C."/>
            <person name="Lee S."/>
            <person name="Li M."/>
            <person name="Ming W."/>
            <person name="Munidasa M."/>
            <person name="Muniz J."/>
            <person name="Nguyen L."/>
            <person name="Ongeri F."/>
            <person name="Osuji N."/>
            <person name="Pu L.-L."/>
            <person name="Puazo M."/>
            <person name="Qu C."/>
            <person name="Quiroz J."/>
            <person name="Raj R."/>
            <person name="Weissenberger G."/>
            <person name="Xin Y."/>
            <person name="Zou X."/>
            <person name="Han Y."/>
            <person name="Richards S."/>
            <person name="Worley K."/>
            <person name="Muzny D."/>
            <person name="Gibbs R."/>
        </authorList>
    </citation>
    <scope>NUCLEOTIDE SEQUENCE</scope>
    <source>
        <strain evidence="6">Sampled in the wild</strain>
    </source>
</reference>
<dbReference type="Pfam" id="PF02181">
    <property type="entry name" value="FH2"/>
    <property type="match status" value="1"/>
</dbReference>
<dbReference type="PROSITE" id="PS51231">
    <property type="entry name" value="DAD"/>
    <property type="match status" value="1"/>
</dbReference>
<evidence type="ECO:0000256" key="2">
    <source>
        <dbReference type="SAM" id="MobiDB-lite"/>
    </source>
</evidence>
<dbReference type="GO" id="GO:0003779">
    <property type="term" value="F:actin binding"/>
    <property type="evidence" value="ECO:0007669"/>
    <property type="project" value="InterPro"/>
</dbReference>
<protein>
    <recommendedName>
        <fullName evidence="8">Disheveled-associated activator of morphogenesis 1</fullName>
    </recommendedName>
</protein>
<dbReference type="GO" id="GO:0031267">
    <property type="term" value="F:small GTPase binding"/>
    <property type="evidence" value="ECO:0007669"/>
    <property type="project" value="InterPro"/>
</dbReference>
<organism evidence="6 7">
    <name type="scientific">Ladona fulva</name>
    <name type="common">Scarce chaser dragonfly</name>
    <name type="synonym">Libellula fulva</name>
    <dbReference type="NCBI Taxonomy" id="123851"/>
    <lineage>
        <taxon>Eukaryota</taxon>
        <taxon>Metazoa</taxon>
        <taxon>Ecdysozoa</taxon>
        <taxon>Arthropoda</taxon>
        <taxon>Hexapoda</taxon>
        <taxon>Insecta</taxon>
        <taxon>Pterygota</taxon>
        <taxon>Palaeoptera</taxon>
        <taxon>Odonata</taxon>
        <taxon>Epiprocta</taxon>
        <taxon>Anisoptera</taxon>
        <taxon>Libelluloidea</taxon>
        <taxon>Libellulidae</taxon>
        <taxon>Ladona</taxon>
    </lineage>
</organism>
<sequence>MEVVPKECPLSLNLATYLPKLPDLGSISQRLAGALPPALRRNRRSENASGCSTTSSTTGTTGTTPAKARSSNMPGLRGRRGWCSCFQNDEPPEITYCVVDQTGTLSLQALTPTQPMPEDEEELNAKFAELVEELDLTAPNKAAMLSLPSVKKWQIYCSRKKDQEGETDLSHLPEHYIERANALAKLPFPMGEGEEVDSELRTRARILDSLKTALRTQPHSFVLRFVELDGLPSLLGFLASMDHATAHSPVHTALIGCVKALMNNSTGRAHVLAHPTGINTIAQSLATDSIKIKVAALEILGAVCLVPGGHRKVLEAMIHYQRFANERTRFQGIVNDLDRSTGIYRDEVGLKTAIMSLVNAVLNYGPGQESLEFRLHLRYEFLMLGIQPIIDKLRTHENETLNRHLDFFEMVRNEDEKELARKFEKEHVDTKSATAMFELLRKKLSHTSAYPHLLSLLQHMLLLPLDYGSCPQHFLLFDRIIQQIILQTESGDDPDVSALKINVKKLVHLLAKEEELVIARTRADELEKENTELVTKLAKKEQELDLRSQEKEDIETSLARVKERLEKETKTHLEAKQKLSELSDKVSELSEQAAWEHAECQRLQQLLSSGSIPDDAKAEGYVSTSGPNPPPPPFPTSGMPPPPPPLPSFGKSISSMPPPPPPPPTNGIAPSAVPAPPAPTPPRLDIKKKNVPIPTNPLKSFNWSKLPDVKVTGTIWTELDETKLYNVMDLENIDKIFCAYQKNGVVNDGSVEDLRQIGKNRTKILSVIDGRRAQNCTILLSKLKMTDEEICKAILSMDCKDQLPIDMVEQILKFTPSAEESALLEEHSDEIDSLARADRFLYEISKIPHHEQRLRCLHYKKRFAFWVGEVEPRIRAVMEGAREVTRSRRLRRLLEIVLALGNYMNRGARGNACGFRLASLNRLVDTKSSAAKGTTLLHYLVEVLETKFKDILKLDEDLPHVKQAAKVSLAELEKDMAQLRSGLKEVEREIEFHRSQVVTTGDRFLPVMKEFLSSATCRFSELEDLFQDMKTRFDRAVKLFGEDQTSVQPDDFFGIFDGFLVAFNEARHDNDSLKKKREEEEKRAKQDAELKKRTMERKHSRGEVLPPGTKSNGIVNSALGLKNGLPNGNTPNSNGDAKGEFDDLISALRTGDVFGEDMAKFKRSRRRVSGSGNSPPRSSGHHHLSREDTRERVLNSGRER</sequence>
<feature type="region of interest" description="Disordered" evidence="2">
    <location>
        <begin position="1155"/>
        <end position="1200"/>
    </location>
</feature>
<dbReference type="InterPro" id="IPR011989">
    <property type="entry name" value="ARM-like"/>
</dbReference>
<feature type="compositionally biased region" description="Pro residues" evidence="2">
    <location>
        <begin position="656"/>
        <end position="665"/>
    </location>
</feature>
<feature type="compositionally biased region" description="Basic and acidic residues" evidence="2">
    <location>
        <begin position="1185"/>
        <end position="1200"/>
    </location>
</feature>
<keyword evidence="7" id="KW-1185">Reference proteome</keyword>
<dbReference type="GO" id="GO:0030036">
    <property type="term" value="P:actin cytoskeleton organization"/>
    <property type="evidence" value="ECO:0007669"/>
    <property type="project" value="InterPro"/>
</dbReference>
<feature type="compositionally biased region" description="Pro residues" evidence="2">
    <location>
        <begin position="627"/>
        <end position="647"/>
    </location>
</feature>
<feature type="compositionally biased region" description="Low complexity" evidence="2">
    <location>
        <begin position="49"/>
        <end position="64"/>
    </location>
</feature>
<dbReference type="FunFam" id="1.25.10.10:FF:000800">
    <property type="entry name" value="Disheveled-associated activator of morphogenesis"/>
    <property type="match status" value="1"/>
</dbReference>
<dbReference type="Pfam" id="PF06367">
    <property type="entry name" value="Drf_FH3"/>
    <property type="match status" value="1"/>
</dbReference>
<comment type="caution">
    <text evidence="6">The sequence shown here is derived from an EMBL/GenBank/DDBJ whole genome shotgun (WGS) entry which is preliminary data.</text>
</comment>
<dbReference type="AlphaFoldDB" id="A0A8K0K4N2"/>
<name>A0A8K0K4N2_LADFU</name>
<feature type="coiled-coil region" evidence="1">
    <location>
        <begin position="509"/>
        <end position="592"/>
    </location>
</feature>
<feature type="region of interest" description="Disordered" evidence="2">
    <location>
        <begin position="37"/>
        <end position="76"/>
    </location>
</feature>
<evidence type="ECO:0000313" key="7">
    <source>
        <dbReference type="Proteomes" id="UP000792457"/>
    </source>
</evidence>